<dbReference type="Gene3D" id="2.70.70.10">
    <property type="entry name" value="Glucose Permease (Domain IIA)"/>
    <property type="match status" value="1"/>
</dbReference>
<dbReference type="Pfam" id="PF01551">
    <property type="entry name" value="Peptidase_M23"/>
    <property type="match status" value="1"/>
</dbReference>
<reference evidence="2 3" key="1">
    <citation type="submission" date="2020-02" db="EMBL/GenBank/DDBJ databases">
        <title>Genome sequences of Thiorhodococcus mannitoliphagus and Thiorhodococcus minor, purple sulfur photosynthetic bacteria in the gammaproteobacterial family, Chromatiaceae.</title>
        <authorList>
            <person name="Aviles F.A."/>
            <person name="Meyer T.E."/>
            <person name="Kyndt J.A."/>
        </authorList>
    </citation>
    <scope>NUCLEOTIDE SEQUENCE [LARGE SCALE GENOMIC DNA]</scope>
    <source>
        <strain evidence="2 3">DSM 11518</strain>
    </source>
</reference>
<sequence length="229" mass="25627">MSETIDPIPVRFPLSGEWCAANTPGHTVPSHGTDQLGQRYAYDFFQIDWEHKGYKFYKTPILKSLIFGVKLQDTYCWSKPIYAPFDGEVIEAKDGLEERNPVHIVRDLAVVLKNGLFFQGKSNKDLHPVLGNFIIIKKDDGIFSLIAHARNGSIKVSPGQKVNEGQELAQVGHSGNSTAPHLHFQLMNNPNLLEAGGLPCCFKDYQVYRDGKWEAVEHGVPGKRVRINA</sequence>
<dbReference type="InterPro" id="IPR050570">
    <property type="entry name" value="Cell_wall_metabolism_enzyme"/>
</dbReference>
<dbReference type="PANTHER" id="PTHR21666:SF270">
    <property type="entry name" value="MUREIN HYDROLASE ACTIVATOR ENVC"/>
    <property type="match status" value="1"/>
</dbReference>
<evidence type="ECO:0000313" key="3">
    <source>
        <dbReference type="Proteomes" id="UP000483379"/>
    </source>
</evidence>
<dbReference type="InterPro" id="IPR011055">
    <property type="entry name" value="Dup_hybrid_motif"/>
</dbReference>
<name>A0A6M0K7E6_9GAMM</name>
<proteinExistence type="predicted"/>
<evidence type="ECO:0000313" key="2">
    <source>
        <dbReference type="EMBL" id="NEV65224.1"/>
    </source>
</evidence>
<evidence type="ECO:0000259" key="1">
    <source>
        <dbReference type="Pfam" id="PF01551"/>
    </source>
</evidence>
<dbReference type="Proteomes" id="UP000483379">
    <property type="component" value="Unassembled WGS sequence"/>
</dbReference>
<keyword evidence="3" id="KW-1185">Reference proteome</keyword>
<comment type="caution">
    <text evidence="2">The sequence shown here is derived from an EMBL/GenBank/DDBJ whole genome shotgun (WGS) entry which is preliminary data.</text>
</comment>
<accession>A0A6M0K7E6</accession>
<organism evidence="2 3">
    <name type="scientific">Thiorhodococcus minor</name>
    <dbReference type="NCBI Taxonomy" id="57489"/>
    <lineage>
        <taxon>Bacteria</taxon>
        <taxon>Pseudomonadati</taxon>
        <taxon>Pseudomonadota</taxon>
        <taxon>Gammaproteobacteria</taxon>
        <taxon>Chromatiales</taxon>
        <taxon>Chromatiaceae</taxon>
        <taxon>Thiorhodococcus</taxon>
    </lineage>
</organism>
<dbReference type="RefSeq" id="WP_164456551.1">
    <property type="nucleotide sequence ID" value="NZ_JAAIJQ010000179.1"/>
</dbReference>
<dbReference type="InterPro" id="IPR016047">
    <property type="entry name" value="M23ase_b-sheet_dom"/>
</dbReference>
<dbReference type="EMBL" id="JAAIJQ010000179">
    <property type="protein sequence ID" value="NEV65224.1"/>
    <property type="molecule type" value="Genomic_DNA"/>
</dbReference>
<dbReference type="AlphaFoldDB" id="A0A6M0K7E6"/>
<protein>
    <submittedName>
        <fullName evidence="2">M23 family metallopeptidase</fullName>
    </submittedName>
</protein>
<gene>
    <name evidence="2" type="ORF">G3446_25895</name>
</gene>
<dbReference type="CDD" id="cd12797">
    <property type="entry name" value="M23_peptidase"/>
    <property type="match status" value="1"/>
</dbReference>
<dbReference type="SUPFAM" id="SSF51261">
    <property type="entry name" value="Duplicated hybrid motif"/>
    <property type="match status" value="1"/>
</dbReference>
<dbReference type="GO" id="GO:0004222">
    <property type="term" value="F:metalloendopeptidase activity"/>
    <property type="evidence" value="ECO:0007669"/>
    <property type="project" value="TreeGrafter"/>
</dbReference>
<dbReference type="PANTHER" id="PTHR21666">
    <property type="entry name" value="PEPTIDASE-RELATED"/>
    <property type="match status" value="1"/>
</dbReference>
<feature type="domain" description="M23ase beta-sheet core" evidence="1">
    <location>
        <begin position="80"/>
        <end position="189"/>
    </location>
</feature>